<keyword evidence="2" id="KW-1185">Reference proteome</keyword>
<name>A0A098GA38_9GAMM</name>
<dbReference type="AlphaFoldDB" id="A0A098GA38"/>
<keyword evidence="1" id="KW-0614">Plasmid</keyword>
<dbReference type="Proteomes" id="UP000032430">
    <property type="component" value="Plasmid II"/>
</dbReference>
<evidence type="ECO:0000313" key="1">
    <source>
        <dbReference type="EMBL" id="CEG59303.1"/>
    </source>
</evidence>
<dbReference type="RefSeq" id="WP_045097880.1">
    <property type="nucleotide sequence ID" value="NZ_LN614828.1"/>
</dbReference>
<organism evidence="1 2">
    <name type="scientific">Legionella fallonii LLAP-10</name>
    <dbReference type="NCBI Taxonomy" id="1212491"/>
    <lineage>
        <taxon>Bacteria</taxon>
        <taxon>Pseudomonadati</taxon>
        <taxon>Pseudomonadota</taxon>
        <taxon>Gammaproteobacteria</taxon>
        <taxon>Legionellales</taxon>
        <taxon>Legionellaceae</taxon>
        <taxon>Legionella</taxon>
    </lineage>
</organism>
<reference evidence="2" key="1">
    <citation type="submission" date="2014-09" db="EMBL/GenBank/DDBJ databases">
        <authorList>
            <person name="Gomez-Valero L."/>
        </authorList>
    </citation>
    <scope>NUCLEOTIDE SEQUENCE [LARGE SCALE GENOMIC DNA]</scope>
    <source>
        <strain evidence="2">ATCC700992</strain>
        <plasmid evidence="2">LLAP10_pA</plasmid>
    </source>
</reference>
<proteinExistence type="predicted"/>
<gene>
    <name evidence="1" type="ORF">LFA_pA0205</name>
</gene>
<geneLocation type="plasmid" evidence="2">
    <name>LLAP10_pA</name>
</geneLocation>
<sequence>MIHLNQTNAPLELAFSLNELLRALMLTSSSTRNQDISYSYWNRLSIKEVIGTHLELNTLVHYPLLCTALRRLERLDYQVELSLEDIPEMNQQGIGAITQALAEIKNKLLSARTQKASLDAQFNNLVYLYGQNETAPVLRAFKPYYSLRRAVYYQQHTTRARKINISGVSFFMHYNGHRLQKLKKLHELNEHQLLSRYFDATKQDTTAITPRMKTYLLGGFINTPVFAFRSKYDYKQSGKKYYIDLATNKTYTRLNDAKGCASQYCKNSSLILLEAS</sequence>
<evidence type="ECO:0000313" key="2">
    <source>
        <dbReference type="Proteomes" id="UP000032430"/>
    </source>
</evidence>
<dbReference type="HOGENOM" id="CLU_1007589_0_0_6"/>
<protein>
    <submittedName>
        <fullName evidence="1">Uncharacterized protein</fullName>
    </submittedName>
</protein>
<dbReference type="KEGG" id="lfa:LFA_pA0205"/>
<accession>A0A098GA38</accession>
<dbReference type="EMBL" id="LN614828">
    <property type="protein sequence ID" value="CEG59303.1"/>
    <property type="molecule type" value="Genomic_DNA"/>
</dbReference>
<dbReference type="OrthoDB" id="5634115at2"/>